<evidence type="ECO:0000256" key="17">
    <source>
        <dbReference type="ARBA" id="ARBA00062472"/>
    </source>
</evidence>
<dbReference type="NCBIfam" id="TIGR00958">
    <property type="entry name" value="3a01208"/>
    <property type="match status" value="1"/>
</dbReference>
<dbReference type="InterPro" id="IPR003439">
    <property type="entry name" value="ABC_transporter-like_ATP-bd"/>
</dbReference>
<keyword evidence="12" id="KW-0458">Lysosome</keyword>
<feature type="domain" description="ABC transmembrane type-1" evidence="26">
    <location>
        <begin position="200"/>
        <end position="481"/>
    </location>
</feature>
<name>A0AAD8CVU8_ACIOX</name>
<evidence type="ECO:0000256" key="9">
    <source>
        <dbReference type="ARBA" id="ARBA00022967"/>
    </source>
</evidence>
<dbReference type="InterPro" id="IPR017871">
    <property type="entry name" value="ABC_transporter-like_CS"/>
</dbReference>
<dbReference type="FunFam" id="3.40.50.300:FF:000140">
    <property type="entry name" value="Lipid A export ATP-binding/permease protein MsbA"/>
    <property type="match status" value="1"/>
</dbReference>
<evidence type="ECO:0000256" key="12">
    <source>
        <dbReference type="ARBA" id="ARBA00023228"/>
    </source>
</evidence>
<dbReference type="EMBL" id="JAGXEW010000027">
    <property type="protein sequence ID" value="KAK1156403.1"/>
    <property type="molecule type" value="Genomic_DNA"/>
</dbReference>
<dbReference type="Pfam" id="PF00005">
    <property type="entry name" value="ABC_tran"/>
    <property type="match status" value="1"/>
</dbReference>
<organism evidence="27 28">
    <name type="scientific">Acipenser oxyrinchus oxyrinchus</name>
    <dbReference type="NCBI Taxonomy" id="40147"/>
    <lineage>
        <taxon>Eukaryota</taxon>
        <taxon>Metazoa</taxon>
        <taxon>Chordata</taxon>
        <taxon>Craniata</taxon>
        <taxon>Vertebrata</taxon>
        <taxon>Euteleostomi</taxon>
        <taxon>Actinopterygii</taxon>
        <taxon>Chondrostei</taxon>
        <taxon>Acipenseriformes</taxon>
        <taxon>Acipenseridae</taxon>
        <taxon>Acipenser</taxon>
    </lineage>
</organism>
<evidence type="ECO:0000256" key="11">
    <source>
        <dbReference type="ARBA" id="ARBA00023136"/>
    </source>
</evidence>
<evidence type="ECO:0000313" key="27">
    <source>
        <dbReference type="EMBL" id="KAK1156403.1"/>
    </source>
</evidence>
<dbReference type="PANTHER" id="PTHR43394:SF21">
    <property type="entry name" value="ATP BINDING CASSETTE SUBFAMILY B MEMBER 9"/>
    <property type="match status" value="1"/>
</dbReference>
<comment type="function">
    <text evidence="16">ATP-dependent low-affinity peptide transporter which translocates a broad spectrum of peptides from the cytosol to the lysosomal lumen for degradation. Displays a broad peptide length specificity from 6-mer up to at least 59-mer peptides with an optimum of 23-mers. Binds and transports smaller and larger peptides with the same affinity. Favors positively charged, aromatic or hydrophobic residues in the N- and C-terminal positions whereas negatively charged residues as well as asparagine and methionine are not favored.</text>
</comment>
<evidence type="ECO:0000256" key="16">
    <source>
        <dbReference type="ARBA" id="ARBA00055204"/>
    </source>
</evidence>
<evidence type="ECO:0000256" key="14">
    <source>
        <dbReference type="ARBA" id="ARBA00048240"/>
    </source>
</evidence>
<evidence type="ECO:0000259" key="26">
    <source>
        <dbReference type="PROSITE" id="PS50929"/>
    </source>
</evidence>
<evidence type="ECO:0000256" key="18">
    <source>
        <dbReference type="ARBA" id="ARBA00066336"/>
    </source>
</evidence>
<sequence>MKAVAAVGCSLLFTVVDMTLTTLLYIRGAHIERFVQDLNFFDVYRSVVDLWAASLVRSSLLMGAAIGVSKNTTEGPKRVKDLETFTIVMCLLTGMYSVIKLLLYSEVMESLSDPWFLCLVAWTCVSALATFLTWKLLSLVQPVRETTLGINSEAASPEETESLLDSEEDSSKGAKKDTASPATIGRLLSYSKHDAALLGLAFLFLIVAAVGETFIPYYTGLAVDAIVIQKDMEAFSKSMIIMSVFAIVSSFAAGVRGGVFSLALARLNVRIRNLLFRSLVRQEIGFFDANHTGDITSRLTSDTTMVSDLISLNMNICLRSLVKGVGVCVFMFTLSWKLSLVTFMGFPFVMLVSKLYGKYYKRLALEVQDALAKANNIAEETVSAMKTVRSFANEEAEAGLYWEKLQHMYKLNRKQALAYACYMWSSSLTVLALQVSILYYGGHLVVSGHLTSGNLISFIIYELELGDCMENIGAVYTGLMQGVGAAEKVFEFIDRKPQLSNDGTLAPDTLKGLVEFKNVTFSYPTRPETQVLKDVSFTLHPGQVTALVGPSGSGKSSCVSLLEHFYRSQAGQVLLDGTPIEEYDHRYLHTKVSLVGQEPVLFARSVQENIAYGLTDCCLEEIVQASMKANAHGFITELPDGYNTDAGEKGAQLSGGQKQRVAIARALVRSPHVLILDEATSALDAESEHIVQQALNGVMQDRTVLVIAHRLSTVEKAHNIIVIDKGGVLDQGTHRDLMQKEGLYSKLVKRQILGIETGTETMNRVTSNPPNRLRKQRESKRKSTESDEEFHV</sequence>
<feature type="domain" description="ABC transporter" evidence="25">
    <location>
        <begin position="514"/>
        <end position="750"/>
    </location>
</feature>
<feature type="transmembrane region" description="Helical" evidence="24">
    <location>
        <begin position="239"/>
        <end position="265"/>
    </location>
</feature>
<evidence type="ECO:0000256" key="15">
    <source>
        <dbReference type="ARBA" id="ARBA00052205"/>
    </source>
</evidence>
<reference evidence="27" key="1">
    <citation type="submission" date="2022-02" db="EMBL/GenBank/DDBJ databases">
        <title>Atlantic sturgeon de novo genome assembly.</title>
        <authorList>
            <person name="Stock M."/>
            <person name="Klopp C."/>
            <person name="Guiguen Y."/>
            <person name="Cabau C."/>
            <person name="Parinello H."/>
            <person name="Santidrian Yebra-Pimentel E."/>
            <person name="Kuhl H."/>
            <person name="Dirks R.P."/>
            <person name="Guessner J."/>
            <person name="Wuertz S."/>
            <person name="Du K."/>
            <person name="Schartl M."/>
        </authorList>
    </citation>
    <scope>NUCLEOTIDE SEQUENCE</scope>
    <source>
        <strain evidence="27">STURGEONOMICS-FGT-2020</strain>
        <tissue evidence="27">Whole blood</tissue>
    </source>
</reference>
<evidence type="ECO:0000256" key="2">
    <source>
        <dbReference type="ARBA" id="ARBA00006493"/>
    </source>
</evidence>
<dbReference type="PIRSF" id="PIRSF002773">
    <property type="entry name" value="ABC_prm/ATPase_B"/>
    <property type="match status" value="1"/>
</dbReference>
<dbReference type="GO" id="GO:0015421">
    <property type="term" value="F:ABC-type oligopeptide transporter activity"/>
    <property type="evidence" value="ECO:0007669"/>
    <property type="project" value="UniProtKB-EC"/>
</dbReference>
<dbReference type="PANTHER" id="PTHR43394">
    <property type="entry name" value="ATP-DEPENDENT PERMEASE MDL1, MITOCHONDRIAL"/>
    <property type="match status" value="1"/>
</dbReference>
<keyword evidence="9" id="KW-1278">Translocase</keyword>
<comment type="subcellular location">
    <subcellularLocation>
        <location evidence="1">Lysosome membrane</location>
        <topology evidence="1">Multi-pass membrane protein</topology>
    </subcellularLocation>
</comment>
<dbReference type="PROSITE" id="PS50929">
    <property type="entry name" value="ABC_TM1F"/>
    <property type="match status" value="1"/>
</dbReference>
<dbReference type="CDD" id="cd03248">
    <property type="entry name" value="ABCC_TAP"/>
    <property type="match status" value="1"/>
</dbReference>
<feature type="transmembrane region" description="Helical" evidence="24">
    <location>
        <begin position="82"/>
        <end position="102"/>
    </location>
</feature>
<evidence type="ECO:0000256" key="5">
    <source>
        <dbReference type="ARBA" id="ARBA00022741"/>
    </source>
</evidence>
<keyword evidence="6 27" id="KW-0067">ATP-binding</keyword>
<dbReference type="InterPro" id="IPR003593">
    <property type="entry name" value="AAA+_ATPase"/>
</dbReference>
<evidence type="ECO:0000256" key="3">
    <source>
        <dbReference type="ARBA" id="ARBA00022448"/>
    </source>
</evidence>
<evidence type="ECO:0000256" key="24">
    <source>
        <dbReference type="SAM" id="Phobius"/>
    </source>
</evidence>
<dbReference type="PRINTS" id="PR01896">
    <property type="entry name" value="TAP1PROTEIN"/>
</dbReference>
<keyword evidence="4 24" id="KW-0812">Transmembrane</keyword>
<evidence type="ECO:0000256" key="6">
    <source>
        <dbReference type="ARBA" id="ARBA00022840"/>
    </source>
</evidence>
<dbReference type="Gene3D" id="1.20.1560.10">
    <property type="entry name" value="ABC transporter type 1, transmembrane domain"/>
    <property type="match status" value="1"/>
</dbReference>
<dbReference type="InterPro" id="IPR030254">
    <property type="entry name" value="ABCB9_6-TMD"/>
</dbReference>
<dbReference type="InterPro" id="IPR011527">
    <property type="entry name" value="ABC1_TM_dom"/>
</dbReference>
<dbReference type="Gene3D" id="3.40.50.300">
    <property type="entry name" value="P-loop containing nucleotide triphosphate hydrolases"/>
    <property type="match status" value="1"/>
</dbReference>
<dbReference type="SUPFAM" id="SSF52540">
    <property type="entry name" value="P-loop containing nucleoside triphosphate hydrolases"/>
    <property type="match status" value="1"/>
</dbReference>
<evidence type="ECO:0000256" key="7">
    <source>
        <dbReference type="ARBA" id="ARBA00022856"/>
    </source>
</evidence>
<dbReference type="GO" id="GO:0015031">
    <property type="term" value="P:protein transport"/>
    <property type="evidence" value="ECO:0007669"/>
    <property type="project" value="UniProtKB-KW"/>
</dbReference>
<feature type="transmembrane region" description="Helical" evidence="24">
    <location>
        <begin position="340"/>
        <end position="357"/>
    </location>
</feature>
<evidence type="ECO:0000256" key="8">
    <source>
        <dbReference type="ARBA" id="ARBA00022927"/>
    </source>
</evidence>
<keyword evidence="7" id="KW-0571">Peptide transport</keyword>
<protein>
    <recommendedName>
        <fullName evidence="19">ABC-type oligopeptide transporter ABCB9</fullName>
        <ecNumber evidence="13">7.4.2.14</ecNumber>
        <ecNumber evidence="18">7.4.2.6</ecNumber>
    </recommendedName>
    <alternativeName>
        <fullName evidence="22">ATP-binding cassette sub-family B member 9</fullName>
    </alternativeName>
    <alternativeName>
        <fullName evidence="21">ATP-binding cassette transporter 9</fullName>
    </alternativeName>
    <alternativeName>
        <fullName evidence="20">TAP-like protein</fullName>
    </alternativeName>
</protein>
<dbReference type="SMART" id="SM00382">
    <property type="entry name" value="AAA"/>
    <property type="match status" value="1"/>
</dbReference>
<feature type="region of interest" description="Disordered" evidence="23">
    <location>
        <begin position="760"/>
        <end position="792"/>
    </location>
</feature>
<evidence type="ECO:0000256" key="1">
    <source>
        <dbReference type="ARBA" id="ARBA00004155"/>
    </source>
</evidence>
<feature type="compositionally biased region" description="Basic and acidic residues" evidence="23">
    <location>
        <begin position="781"/>
        <end position="792"/>
    </location>
</feature>
<dbReference type="FunFam" id="1.20.1560.10:FF:000031">
    <property type="entry name" value="ATP-binding cassette sub-family B member 9"/>
    <property type="match status" value="1"/>
</dbReference>
<feature type="region of interest" description="Disordered" evidence="23">
    <location>
        <begin position="154"/>
        <end position="178"/>
    </location>
</feature>
<dbReference type="GO" id="GO:0005765">
    <property type="term" value="C:lysosomal membrane"/>
    <property type="evidence" value="ECO:0007669"/>
    <property type="project" value="UniProtKB-SubCell"/>
</dbReference>
<evidence type="ECO:0000256" key="4">
    <source>
        <dbReference type="ARBA" id="ARBA00022692"/>
    </source>
</evidence>
<keyword evidence="3" id="KW-0813">Transport</keyword>
<keyword evidence="11 24" id="KW-0472">Membrane</keyword>
<dbReference type="InterPro" id="IPR013305">
    <property type="entry name" value="ABC_Tap-like"/>
</dbReference>
<keyword evidence="8" id="KW-0653">Protein transport</keyword>
<dbReference type="GO" id="GO:0015433">
    <property type="term" value="F:ABC-type peptide antigen transporter activity"/>
    <property type="evidence" value="ECO:0007669"/>
    <property type="project" value="UniProtKB-EC"/>
</dbReference>
<keyword evidence="5" id="KW-0547">Nucleotide-binding</keyword>
<dbReference type="CDD" id="cd18784">
    <property type="entry name" value="ABC_6TM_ABCB9_like"/>
    <property type="match status" value="1"/>
</dbReference>
<evidence type="ECO:0000256" key="10">
    <source>
        <dbReference type="ARBA" id="ARBA00022989"/>
    </source>
</evidence>
<gene>
    <name evidence="27" type="primary">ABCB9</name>
    <name evidence="27" type="ORF">AOXY_G25368</name>
</gene>
<evidence type="ECO:0000256" key="20">
    <source>
        <dbReference type="ARBA" id="ARBA00079330"/>
    </source>
</evidence>
<dbReference type="EC" id="7.4.2.14" evidence="13"/>
<evidence type="ECO:0000256" key="19">
    <source>
        <dbReference type="ARBA" id="ARBA00068474"/>
    </source>
</evidence>
<dbReference type="PROSITE" id="PS50893">
    <property type="entry name" value="ABC_TRANSPORTER_2"/>
    <property type="match status" value="1"/>
</dbReference>
<dbReference type="InterPro" id="IPR036640">
    <property type="entry name" value="ABC1_TM_sf"/>
</dbReference>
<comment type="catalytic activity">
    <reaction evidence="15">
        <text>a [oligopeptide](in) + ATP + H2O = a [oligopeptide](out) + ADP + phosphate + H(+)</text>
        <dbReference type="Rhea" id="RHEA:14429"/>
        <dbReference type="Rhea" id="RHEA-COMP:10531"/>
        <dbReference type="ChEBI" id="CHEBI:15377"/>
        <dbReference type="ChEBI" id="CHEBI:15378"/>
        <dbReference type="ChEBI" id="CHEBI:30616"/>
        <dbReference type="ChEBI" id="CHEBI:43474"/>
        <dbReference type="ChEBI" id="CHEBI:83228"/>
        <dbReference type="ChEBI" id="CHEBI:456216"/>
        <dbReference type="EC" id="7.4.2.6"/>
    </reaction>
    <physiologicalReaction direction="left-to-right" evidence="15">
        <dbReference type="Rhea" id="RHEA:14430"/>
    </physiologicalReaction>
</comment>
<dbReference type="EC" id="7.4.2.6" evidence="18"/>
<dbReference type="InterPro" id="IPR027417">
    <property type="entry name" value="P-loop_NTPase"/>
</dbReference>
<comment type="catalytic activity">
    <reaction evidence="14">
        <text>a peptide antigen(in) + ATP + H2O = a peptide antigen(out) + ADP + phosphate + H(+)</text>
        <dbReference type="Rhea" id="RHEA:65972"/>
        <dbReference type="Rhea" id="RHEA-COMP:16941"/>
        <dbReference type="ChEBI" id="CHEBI:15377"/>
        <dbReference type="ChEBI" id="CHEBI:15378"/>
        <dbReference type="ChEBI" id="CHEBI:30616"/>
        <dbReference type="ChEBI" id="CHEBI:43474"/>
        <dbReference type="ChEBI" id="CHEBI:166823"/>
        <dbReference type="ChEBI" id="CHEBI:456216"/>
        <dbReference type="EC" id="7.4.2.14"/>
    </reaction>
    <physiologicalReaction direction="left-to-right" evidence="14">
        <dbReference type="Rhea" id="RHEA:65973"/>
    </physiologicalReaction>
</comment>
<evidence type="ECO:0000256" key="21">
    <source>
        <dbReference type="ARBA" id="ARBA00083142"/>
    </source>
</evidence>
<feature type="transmembrane region" description="Helical" evidence="24">
    <location>
        <begin position="50"/>
        <end position="70"/>
    </location>
</feature>
<accession>A0AAD8CVU8</accession>
<dbReference type="GO" id="GO:0016887">
    <property type="term" value="F:ATP hydrolysis activity"/>
    <property type="evidence" value="ECO:0007669"/>
    <property type="project" value="InterPro"/>
</dbReference>
<proteinExistence type="inferred from homology"/>
<dbReference type="GO" id="GO:0005524">
    <property type="term" value="F:ATP binding"/>
    <property type="evidence" value="ECO:0007669"/>
    <property type="project" value="UniProtKB-KW"/>
</dbReference>
<evidence type="ECO:0000256" key="13">
    <source>
        <dbReference type="ARBA" id="ARBA00034522"/>
    </source>
</evidence>
<feature type="transmembrane region" description="Helical" evidence="24">
    <location>
        <begin position="195"/>
        <end position="219"/>
    </location>
</feature>
<dbReference type="SUPFAM" id="SSF90123">
    <property type="entry name" value="ABC transporter transmembrane region"/>
    <property type="match status" value="1"/>
</dbReference>
<feature type="compositionally biased region" description="Acidic residues" evidence="23">
    <location>
        <begin position="156"/>
        <end position="168"/>
    </location>
</feature>
<feature type="compositionally biased region" description="Basic and acidic residues" evidence="23">
    <location>
        <begin position="169"/>
        <end position="178"/>
    </location>
</feature>
<dbReference type="InterPro" id="IPR039421">
    <property type="entry name" value="Type_1_exporter"/>
</dbReference>
<keyword evidence="28" id="KW-1185">Reference proteome</keyword>
<dbReference type="AlphaFoldDB" id="A0AAD8CVU8"/>
<comment type="similarity">
    <text evidence="2">Belongs to the ABC transporter superfamily. ABCB family. MHC peptide exporter (TC 3.A.1.209) subfamily.</text>
</comment>
<keyword evidence="10 24" id="KW-1133">Transmembrane helix</keyword>
<dbReference type="Proteomes" id="UP001230051">
    <property type="component" value="Unassembled WGS sequence"/>
</dbReference>
<evidence type="ECO:0000259" key="25">
    <source>
        <dbReference type="PROSITE" id="PS50893"/>
    </source>
</evidence>
<comment type="caution">
    <text evidence="27">The sequence shown here is derived from an EMBL/GenBank/DDBJ whole genome shotgun (WGS) entry which is preliminary data.</text>
</comment>
<comment type="subunit">
    <text evidence="17">Homodimer. Interacts (via TMD0 region) with LAMP1; this interaction strongly stabilizes ABCB9 and protects ABCB9 against lysosomal degradation. Interacts (via TMD0 region) with LAMP2 (isoform LAMP-2B). Interacts (via TMD0) with YIF1B; this interaction allows (but is not essential) the ER-to-Golgi trafficking and strongly depends on a salt bridge within TMD0.</text>
</comment>
<feature type="transmembrane region" description="Helical" evidence="24">
    <location>
        <begin position="114"/>
        <end position="134"/>
    </location>
</feature>
<evidence type="ECO:0000256" key="23">
    <source>
        <dbReference type="SAM" id="MobiDB-lite"/>
    </source>
</evidence>
<feature type="transmembrane region" description="Helical" evidence="24">
    <location>
        <begin position="416"/>
        <end position="440"/>
    </location>
</feature>
<dbReference type="PROSITE" id="PS00211">
    <property type="entry name" value="ABC_TRANSPORTER_1"/>
    <property type="match status" value="1"/>
</dbReference>
<feature type="compositionally biased region" description="Polar residues" evidence="23">
    <location>
        <begin position="760"/>
        <end position="770"/>
    </location>
</feature>
<evidence type="ECO:0000313" key="28">
    <source>
        <dbReference type="Proteomes" id="UP001230051"/>
    </source>
</evidence>
<evidence type="ECO:0000256" key="22">
    <source>
        <dbReference type="ARBA" id="ARBA00084061"/>
    </source>
</evidence>
<dbReference type="Pfam" id="PF00664">
    <property type="entry name" value="ABC_membrane"/>
    <property type="match status" value="1"/>
</dbReference>